<feature type="region of interest" description="Disordered" evidence="1">
    <location>
        <begin position="142"/>
        <end position="170"/>
    </location>
</feature>
<accession>X1I706</accession>
<evidence type="ECO:0000259" key="2">
    <source>
        <dbReference type="Pfam" id="PF07589"/>
    </source>
</evidence>
<dbReference type="NCBIfam" id="TIGR02595">
    <property type="entry name" value="PEP_CTERM"/>
    <property type="match status" value="1"/>
</dbReference>
<evidence type="ECO:0000256" key="1">
    <source>
        <dbReference type="SAM" id="MobiDB-lite"/>
    </source>
</evidence>
<organism evidence="4">
    <name type="scientific">marine sediment metagenome</name>
    <dbReference type="NCBI Taxonomy" id="412755"/>
    <lineage>
        <taxon>unclassified sequences</taxon>
        <taxon>metagenomes</taxon>
        <taxon>ecological metagenomes</taxon>
    </lineage>
</organism>
<evidence type="ECO:0008006" key="5">
    <source>
        <dbReference type="Google" id="ProtNLM"/>
    </source>
</evidence>
<comment type="caution">
    <text evidence="4">The sequence shown here is derived from an EMBL/GenBank/DDBJ whole genome shotgun (WGS) entry which is preliminary data.</text>
</comment>
<evidence type="ECO:0000313" key="4">
    <source>
        <dbReference type="EMBL" id="GAH65045.1"/>
    </source>
</evidence>
<dbReference type="InterPro" id="IPR044060">
    <property type="entry name" value="Bacterial_rp_domain"/>
</dbReference>
<evidence type="ECO:0000259" key="3">
    <source>
        <dbReference type="Pfam" id="PF18998"/>
    </source>
</evidence>
<dbReference type="Pfam" id="PF07589">
    <property type="entry name" value="PEP-CTERM"/>
    <property type="match status" value="1"/>
</dbReference>
<feature type="domain" description="Bacterial repeat" evidence="3">
    <location>
        <begin position="42"/>
        <end position="111"/>
    </location>
</feature>
<reference evidence="4" key="1">
    <citation type="journal article" date="2014" name="Front. Microbiol.">
        <title>High frequency of phylogenetically diverse reductive dehalogenase-homologous genes in deep subseafloor sedimentary metagenomes.</title>
        <authorList>
            <person name="Kawai M."/>
            <person name="Futagami T."/>
            <person name="Toyoda A."/>
            <person name="Takaki Y."/>
            <person name="Nishi S."/>
            <person name="Hori S."/>
            <person name="Arai W."/>
            <person name="Tsubouchi T."/>
            <person name="Morono Y."/>
            <person name="Uchiyama I."/>
            <person name="Ito T."/>
            <person name="Fujiyama A."/>
            <person name="Inagaki F."/>
            <person name="Takami H."/>
        </authorList>
    </citation>
    <scope>NUCLEOTIDE SEQUENCE</scope>
    <source>
        <strain evidence="4">Expedition CK06-06</strain>
    </source>
</reference>
<proteinExistence type="predicted"/>
<dbReference type="InterPro" id="IPR013424">
    <property type="entry name" value="Ice-binding_C"/>
</dbReference>
<dbReference type="AlphaFoldDB" id="X1I706"/>
<feature type="domain" description="Ice-binding protein C-terminal" evidence="2">
    <location>
        <begin position="171"/>
        <end position="194"/>
    </location>
</feature>
<dbReference type="Pfam" id="PF18998">
    <property type="entry name" value="Flg_new_2"/>
    <property type="match status" value="1"/>
</dbReference>
<sequence>MVMRRNSSIFVRRKAVILAAIFILCALLEPAYCETDGTALLLQQTPVQGGTITPEVGVHHFDLNTDVTLTAVPRPGYQFVYWLGDVSDPTANRTVVYLDAPKIVIAIFERAEYKFLDVQERAQSAPGGGLFAGAADYARQGYGGGGGRKVEKPRWPSPPNGEPEDDDFPVPIPEPATVCLLGLGALSLLRRKRRA</sequence>
<name>X1I706_9ZZZZ</name>
<protein>
    <recommendedName>
        <fullName evidence="5">PEP-CTERM protein-sorting domain-containing protein</fullName>
    </recommendedName>
</protein>
<dbReference type="EMBL" id="BARU01034564">
    <property type="protein sequence ID" value="GAH65045.1"/>
    <property type="molecule type" value="Genomic_DNA"/>
</dbReference>
<gene>
    <name evidence="4" type="ORF">S03H2_54234</name>
</gene>